<dbReference type="GO" id="GO:0003700">
    <property type="term" value="F:DNA-binding transcription factor activity"/>
    <property type="evidence" value="ECO:0007669"/>
    <property type="project" value="InterPro"/>
</dbReference>
<dbReference type="InterPro" id="IPR032687">
    <property type="entry name" value="AraC-type_N"/>
</dbReference>
<dbReference type="GO" id="GO:0005829">
    <property type="term" value="C:cytosol"/>
    <property type="evidence" value="ECO:0007669"/>
    <property type="project" value="TreeGrafter"/>
</dbReference>
<keyword evidence="1" id="KW-0805">Transcription regulation</keyword>
<organism evidence="5 6">
    <name type="scientific">Paenibacillus wynnii</name>
    <dbReference type="NCBI Taxonomy" id="268407"/>
    <lineage>
        <taxon>Bacteria</taxon>
        <taxon>Bacillati</taxon>
        <taxon>Bacillota</taxon>
        <taxon>Bacilli</taxon>
        <taxon>Bacillales</taxon>
        <taxon>Paenibacillaceae</taxon>
        <taxon>Paenibacillus</taxon>
    </lineage>
</organism>
<keyword evidence="2" id="KW-0238">DNA-binding</keyword>
<dbReference type="STRING" id="268407.PWYN_13265"/>
<dbReference type="Proteomes" id="UP000029734">
    <property type="component" value="Unassembled WGS sequence"/>
</dbReference>
<reference evidence="5 6" key="2">
    <citation type="submission" date="2014-10" db="EMBL/GenBank/DDBJ databases">
        <title>Comparative genomics of the Paenibacillus odorifer group.</title>
        <authorList>
            <person name="Tsai Y.-C."/>
            <person name="Martin N."/>
            <person name="Korlach J."/>
            <person name="Wiedmann M."/>
        </authorList>
    </citation>
    <scope>NUCLEOTIDE SEQUENCE [LARGE SCALE GENOMIC DNA]</scope>
    <source>
        <strain evidence="5 6">DSM 18334</strain>
    </source>
</reference>
<keyword evidence="6" id="KW-1185">Reference proteome</keyword>
<protein>
    <submittedName>
        <fullName evidence="5">Transcriptional regulator</fullName>
    </submittedName>
</protein>
<dbReference type="EMBL" id="JQCR01000002">
    <property type="protein sequence ID" value="KGE20191.1"/>
    <property type="molecule type" value="Genomic_DNA"/>
</dbReference>
<dbReference type="SUPFAM" id="SSF46689">
    <property type="entry name" value="Homeodomain-like"/>
    <property type="match status" value="1"/>
</dbReference>
<dbReference type="SMART" id="SM00342">
    <property type="entry name" value="HTH_ARAC"/>
    <property type="match status" value="1"/>
</dbReference>
<dbReference type="OrthoDB" id="5582699at2"/>
<dbReference type="Gene3D" id="1.10.10.60">
    <property type="entry name" value="Homeodomain-like"/>
    <property type="match status" value="1"/>
</dbReference>
<dbReference type="eggNOG" id="COG2207">
    <property type="taxonomic scope" value="Bacteria"/>
</dbReference>
<reference evidence="5 6" key="1">
    <citation type="submission" date="2014-08" db="EMBL/GenBank/DDBJ databases">
        <authorList>
            <person name="den Bakker H.C."/>
        </authorList>
    </citation>
    <scope>NUCLEOTIDE SEQUENCE [LARGE SCALE GENOMIC DNA]</scope>
    <source>
        <strain evidence="5 6">DSM 18334</strain>
    </source>
</reference>
<sequence length="339" mass="38569">MNSHGVSVSFLFPVMKTLVHRGYDWNAFCEYAAIDTSLLLNTEARIPAEDFERIVKAAALYTEDEWFGLHQGQGMSISDLGVLGYVMLHSKTLGQALAAYQQYNFIICSGFNADLEVEGEDILISMVLHNSSKAPSRHCIEDMTVSFYRMMLGLSCRAIPVKDVHFMHSPPSRTDEYIAAFGWVPQFNQKSNTLRLGKEILDYPVLSADPRLLGIFEAIAEEVRTKLTQGTVLTEELNRWIIECMPTHFPTLQEAARYMRMSVRTLQAKLKKENTAYNRMANEVRKELALRYLDKPEYTIAEIAYLLHFSEPSALQSAFRKWMGVTPGEYRQRAAVASR</sequence>
<dbReference type="Pfam" id="PF12625">
    <property type="entry name" value="Arabinose_bd"/>
    <property type="match status" value="1"/>
</dbReference>
<proteinExistence type="predicted"/>
<dbReference type="InterPro" id="IPR009057">
    <property type="entry name" value="Homeodomain-like_sf"/>
</dbReference>
<dbReference type="RefSeq" id="WP_036652194.1">
    <property type="nucleotide sequence ID" value="NZ_JQCR01000002.1"/>
</dbReference>
<dbReference type="InterPro" id="IPR018060">
    <property type="entry name" value="HTH_AraC"/>
</dbReference>
<evidence type="ECO:0000256" key="3">
    <source>
        <dbReference type="ARBA" id="ARBA00023163"/>
    </source>
</evidence>
<dbReference type="AlphaFoldDB" id="A0A098MDX2"/>
<gene>
    <name evidence="5" type="ORF">PWYN_13265</name>
</gene>
<evidence type="ECO:0000313" key="6">
    <source>
        <dbReference type="Proteomes" id="UP000029734"/>
    </source>
</evidence>
<evidence type="ECO:0000313" key="5">
    <source>
        <dbReference type="EMBL" id="KGE20191.1"/>
    </source>
</evidence>
<dbReference type="PANTHER" id="PTHR47894">
    <property type="entry name" value="HTH-TYPE TRANSCRIPTIONAL REGULATOR GADX"/>
    <property type="match status" value="1"/>
</dbReference>
<name>A0A098MDX2_9BACL</name>
<dbReference type="Pfam" id="PF12833">
    <property type="entry name" value="HTH_18"/>
    <property type="match status" value="1"/>
</dbReference>
<evidence type="ECO:0000259" key="4">
    <source>
        <dbReference type="PROSITE" id="PS01124"/>
    </source>
</evidence>
<evidence type="ECO:0000256" key="2">
    <source>
        <dbReference type="ARBA" id="ARBA00023125"/>
    </source>
</evidence>
<feature type="domain" description="HTH araC/xylS-type" evidence="4">
    <location>
        <begin position="235"/>
        <end position="333"/>
    </location>
</feature>
<dbReference type="PANTHER" id="PTHR47894:SF1">
    <property type="entry name" value="HTH-TYPE TRANSCRIPTIONAL REGULATOR VQSM"/>
    <property type="match status" value="1"/>
</dbReference>
<evidence type="ECO:0000256" key="1">
    <source>
        <dbReference type="ARBA" id="ARBA00023015"/>
    </source>
</evidence>
<dbReference type="PROSITE" id="PS01124">
    <property type="entry name" value="HTH_ARAC_FAMILY_2"/>
    <property type="match status" value="1"/>
</dbReference>
<accession>A0A098MDX2</accession>
<dbReference type="GO" id="GO:0000976">
    <property type="term" value="F:transcription cis-regulatory region binding"/>
    <property type="evidence" value="ECO:0007669"/>
    <property type="project" value="TreeGrafter"/>
</dbReference>
<keyword evidence="3" id="KW-0804">Transcription</keyword>
<comment type="caution">
    <text evidence="5">The sequence shown here is derived from an EMBL/GenBank/DDBJ whole genome shotgun (WGS) entry which is preliminary data.</text>
</comment>